<dbReference type="EMBL" id="JBJLSN010000079">
    <property type="protein sequence ID" value="MFL7905405.1"/>
    <property type="molecule type" value="Genomic_DNA"/>
</dbReference>
<feature type="non-terminal residue" evidence="1">
    <location>
        <position position="90"/>
    </location>
</feature>
<dbReference type="Proteomes" id="UP001628281">
    <property type="component" value="Unassembled WGS sequence"/>
</dbReference>
<comment type="caution">
    <text evidence="1">The sequence shown here is derived from an EMBL/GenBank/DDBJ whole genome shotgun (WGS) entry which is preliminary data.</text>
</comment>
<proteinExistence type="predicted"/>
<organism evidence="1 2">
    <name type="scientific">Azospirillum argentinense</name>
    <dbReference type="NCBI Taxonomy" id="2970906"/>
    <lineage>
        <taxon>Bacteria</taxon>
        <taxon>Pseudomonadati</taxon>
        <taxon>Pseudomonadota</taxon>
        <taxon>Alphaproteobacteria</taxon>
        <taxon>Rhodospirillales</taxon>
        <taxon>Azospirillaceae</taxon>
        <taxon>Azospirillum</taxon>
    </lineage>
</organism>
<sequence length="90" mass="10002">MSPVFDISLPKEEVGAFRGTLQTYHLGGVLLGRCASVTQTFHRTTQVITRSGIDHYLIQVRIGDDVKRHPELPPWRHEELPPGCAAQAVV</sequence>
<accession>A0ABW8VG84</accession>
<evidence type="ECO:0000313" key="1">
    <source>
        <dbReference type="EMBL" id="MFL7905405.1"/>
    </source>
</evidence>
<evidence type="ECO:0000313" key="2">
    <source>
        <dbReference type="Proteomes" id="UP001628281"/>
    </source>
</evidence>
<gene>
    <name evidence="1" type="ORF">ACJ41P_30060</name>
</gene>
<keyword evidence="2" id="KW-1185">Reference proteome</keyword>
<name>A0ABW8VG84_9PROT</name>
<protein>
    <submittedName>
        <fullName evidence="1">Uncharacterized protein</fullName>
    </submittedName>
</protein>
<reference evidence="1 2" key="1">
    <citation type="submission" date="2024-11" db="EMBL/GenBank/DDBJ databases">
        <title>Draft genome sequences of two bacteria associated to sugarcane roots in Colombia.</title>
        <authorList>
            <person name="Pardo-Diaz S."/>
            <person name="Masmela-Mendoza J."/>
            <person name="Delgadillo-Duran P."/>
            <person name="Bautista E.J."/>
            <person name="Rojas-Tapias D.F."/>
        </authorList>
    </citation>
    <scope>NUCLEOTIDE SEQUENCE [LARGE SCALE GENOMIC DNA]</scope>
    <source>
        <strain evidence="1 2">Ap18</strain>
    </source>
</reference>